<evidence type="ECO:0000313" key="3">
    <source>
        <dbReference type="EMBL" id="EKX73683.1"/>
    </source>
</evidence>
<proteinExistence type="predicted"/>
<dbReference type="AlphaFoldDB" id="L1LES6"/>
<feature type="compositionally biased region" description="Polar residues" evidence="1">
    <location>
        <begin position="700"/>
        <end position="709"/>
    </location>
</feature>
<organism evidence="3 4">
    <name type="scientific">Theileria equi strain WA</name>
    <dbReference type="NCBI Taxonomy" id="1537102"/>
    <lineage>
        <taxon>Eukaryota</taxon>
        <taxon>Sar</taxon>
        <taxon>Alveolata</taxon>
        <taxon>Apicomplexa</taxon>
        <taxon>Aconoidasida</taxon>
        <taxon>Piroplasmida</taxon>
        <taxon>Theileriidae</taxon>
        <taxon>Theileria</taxon>
    </lineage>
</organism>
<dbReference type="GeneID" id="15806606"/>
<sequence>MLTVNIRRKCPKGEKDDHTPKRCKCSHHFKASLRELYIKEHLHYKECHHNSNNIRITNLTYGGQDLTITDGGSSLTKERRINDLSVYYSSTYDNGDNDTIDKPLILRLKEHNGGTFWYENTGDGIKWKKIGNTDKFPKTYNQSTEDFIKKLNKLTCRLHDLHVVDIKKIETYKCACNETKVTPITREDGGEVPPGYNKYKHQYGSGKRSIRYGEVTIKDEDGGPLPLDAEEKTSDLSVYYWEKDTKRTKPLIIEVNIEGIKVHYGNKGEKDNKKWEEIKPKGDEDDGLPTLSMDELEKKLRELTCELFKSEDISLSPTGVSYLNQYCKKEWCKNGLKLQCRNENEGKERCEAQQQQQQSQPPPPPLLPVKAPVQEPKDQETEKPKPLEAAVAVRTLDPAHLGQNGVQREEVPAADLSDQVPDTESETKILGNTVAQMAEDAIDGERLKLPPEPTVPDPTYTDRAKLSERQVAISKPMDVPSGRRLDKLSGSGGESRMNSIYGGYSGFPSTTYGGDVIYEIYNREKYGDTYPYLLLDESFSGDTILMPKDVVLYTLPPSEDVPEPTPATTQNAKFAVTIDVSDPNIDTVSTGAALRETDTDKAGPGGGCKGAPIDQWIKDPINPNAMFKCDDNEGVIRILGASSGEDQAGPEPARPKLTVDGVVSTKESGGPGGKVPVQKTDRTRVTSTTGSSIAFPKPHTLSSNQTSGTGTDGQDESRRDSKGGGPLPFVPGPKPETSVTISGSTSSDTQQRTSTSSKVSSTEGGGGLDSNNSPSGGESPTTSPQEGQTAALAVESVGITAILTGLGSTSGTLTGAGGLTGLGWWAFKRSKGDPWVRQI</sequence>
<evidence type="ECO:0000256" key="1">
    <source>
        <dbReference type="SAM" id="MobiDB-lite"/>
    </source>
</evidence>
<dbReference type="RefSeq" id="XP_004833135.1">
    <property type="nucleotide sequence ID" value="XM_004833078.1"/>
</dbReference>
<feature type="region of interest" description="Disordered" evidence="1">
    <location>
        <begin position="351"/>
        <end position="385"/>
    </location>
</feature>
<feature type="compositionally biased region" description="Basic and acidic residues" evidence="1">
    <location>
        <begin position="375"/>
        <end position="385"/>
    </location>
</feature>
<evidence type="ECO:0000313" key="4">
    <source>
        <dbReference type="Proteomes" id="UP000031512"/>
    </source>
</evidence>
<dbReference type="eggNOG" id="KOG1366">
    <property type="taxonomic scope" value="Eukaryota"/>
</dbReference>
<feature type="compositionally biased region" description="Low complexity" evidence="1">
    <location>
        <begin position="742"/>
        <end position="757"/>
    </location>
</feature>
<dbReference type="OrthoDB" id="6359008at2759"/>
<dbReference type="Proteomes" id="UP000031512">
    <property type="component" value="Unassembled WGS sequence"/>
</dbReference>
<feature type="compositionally biased region" description="Low complexity" evidence="1">
    <location>
        <begin position="773"/>
        <end position="784"/>
    </location>
</feature>
<dbReference type="STRING" id="1537102.L1LES6"/>
<feature type="region of interest" description="Disordered" evidence="1">
    <location>
        <begin position="643"/>
        <end position="788"/>
    </location>
</feature>
<accession>L1LES6</accession>
<reference evidence="3 4" key="1">
    <citation type="journal article" date="2012" name="BMC Genomics">
        <title>Comparative genomic analysis and phylogenetic position of Theileria equi.</title>
        <authorList>
            <person name="Kappmeyer L.S."/>
            <person name="Thiagarajan M."/>
            <person name="Herndon D.R."/>
            <person name="Ramsay J.D."/>
            <person name="Caler E."/>
            <person name="Djikeng A."/>
            <person name="Gillespie J.J."/>
            <person name="Lau A.O."/>
            <person name="Roalson E.H."/>
            <person name="Silva J.C."/>
            <person name="Silva M.G."/>
            <person name="Suarez C.E."/>
            <person name="Ueti M.W."/>
            <person name="Nene V.M."/>
            <person name="Mealey R.H."/>
            <person name="Knowles D.P."/>
            <person name="Brayton K.A."/>
        </authorList>
    </citation>
    <scope>NUCLEOTIDE SEQUENCE [LARGE SCALE GENOMIC DNA]</scope>
    <source>
        <strain evidence="3 4">WA</strain>
    </source>
</reference>
<dbReference type="Gene3D" id="2.60.120.1540">
    <property type="match status" value="1"/>
</dbReference>
<dbReference type="KEGG" id="beq:BEWA_037190"/>
<dbReference type="InterPro" id="IPR049466">
    <property type="entry name" value="C3_CUB1"/>
</dbReference>
<comment type="caution">
    <text evidence="3">The sequence shown here is derived from an EMBL/GenBank/DDBJ whole genome shotgun (WGS) entry which is preliminary data.</text>
</comment>
<protein>
    <recommendedName>
        <fullName evidence="2">Complement component 3 CUB domain-containing protein</fullName>
    </recommendedName>
</protein>
<evidence type="ECO:0000259" key="2">
    <source>
        <dbReference type="Pfam" id="PF21406"/>
    </source>
</evidence>
<dbReference type="EMBL" id="ACOU01000002">
    <property type="protein sequence ID" value="EKX73683.1"/>
    <property type="molecule type" value="Genomic_DNA"/>
</dbReference>
<feature type="domain" description="Complement component 3 CUB" evidence="2">
    <location>
        <begin position="395"/>
        <end position="428"/>
    </location>
</feature>
<dbReference type="Pfam" id="PF21406">
    <property type="entry name" value="C3_CUB1"/>
    <property type="match status" value="1"/>
</dbReference>
<dbReference type="VEuPathDB" id="PiroplasmaDB:BEWA_037190"/>
<feature type="region of interest" description="Disordered" evidence="1">
    <location>
        <begin position="474"/>
        <end position="494"/>
    </location>
</feature>
<gene>
    <name evidence="3" type="ORF">BEWA_037190</name>
</gene>
<name>L1LES6_THEEQ</name>
<keyword evidence="4" id="KW-1185">Reference proteome</keyword>